<dbReference type="Gene3D" id="1.50.10.10">
    <property type="match status" value="1"/>
</dbReference>
<evidence type="ECO:0000256" key="2">
    <source>
        <dbReference type="ARBA" id="ARBA00022801"/>
    </source>
</evidence>
<dbReference type="PRINTS" id="PR00735">
    <property type="entry name" value="GLHYDRLASE8"/>
</dbReference>
<keyword evidence="3" id="KW-0326">Glycosidase</keyword>
<reference evidence="5" key="1">
    <citation type="submission" date="2019-11" db="EMBL/GenBank/DDBJ databases">
        <title>Genomic insights into an expanded diversity of filamentous marine cyanobacteria reveals the extraordinary biosynthetic potential of Moorea and Okeania.</title>
        <authorList>
            <person name="Ferreira Leao T."/>
            <person name="Wang M."/>
            <person name="Moss N."/>
            <person name="Da Silva R."/>
            <person name="Sanders J."/>
            <person name="Nurk S."/>
            <person name="Gurevich A."/>
            <person name="Humphrey G."/>
            <person name="Reher R."/>
            <person name="Zhu Q."/>
            <person name="Belda-Ferre P."/>
            <person name="Glukhov E."/>
            <person name="Rex R."/>
            <person name="Dorrestein P.C."/>
            <person name="Knight R."/>
            <person name="Pevzner P."/>
            <person name="Gerwick W.H."/>
            <person name="Gerwick L."/>
        </authorList>
    </citation>
    <scope>NUCLEOTIDE SEQUENCE</scope>
    <source>
        <strain evidence="5">SIO1C4</strain>
    </source>
</reference>
<dbReference type="SUPFAM" id="SSF48208">
    <property type="entry name" value="Six-hairpin glycosidases"/>
    <property type="match status" value="1"/>
</dbReference>
<evidence type="ECO:0000256" key="1">
    <source>
        <dbReference type="ARBA" id="ARBA00009209"/>
    </source>
</evidence>
<dbReference type="AlphaFoldDB" id="A0A6B3NPC3"/>
<keyword evidence="2 5" id="KW-0378">Hydrolase</keyword>
<dbReference type="InterPro" id="IPR002037">
    <property type="entry name" value="Glyco_hydro_8"/>
</dbReference>
<feature type="non-terminal residue" evidence="5">
    <location>
        <position position="229"/>
    </location>
</feature>
<dbReference type="InterPro" id="IPR008928">
    <property type="entry name" value="6-hairpin_glycosidase_sf"/>
</dbReference>
<dbReference type="EMBL" id="JAAHFQ010001059">
    <property type="protein sequence ID" value="NER32084.1"/>
    <property type="molecule type" value="Genomic_DNA"/>
</dbReference>
<comment type="caution">
    <text evidence="5">The sequence shown here is derived from an EMBL/GenBank/DDBJ whole genome shotgun (WGS) entry which is preliminary data.</text>
</comment>
<name>A0A6B3NPC3_9CYAN</name>
<organism evidence="5">
    <name type="scientific">Symploca sp. SIO1C4</name>
    <dbReference type="NCBI Taxonomy" id="2607765"/>
    <lineage>
        <taxon>Bacteria</taxon>
        <taxon>Bacillati</taxon>
        <taxon>Cyanobacteriota</taxon>
        <taxon>Cyanophyceae</taxon>
        <taxon>Coleofasciculales</taxon>
        <taxon>Coleofasciculaceae</taxon>
        <taxon>Symploca</taxon>
    </lineage>
</organism>
<feature type="region of interest" description="Disordered" evidence="4">
    <location>
        <begin position="34"/>
        <end position="55"/>
    </location>
</feature>
<dbReference type="GO" id="GO:0005975">
    <property type="term" value="P:carbohydrate metabolic process"/>
    <property type="evidence" value="ECO:0007669"/>
    <property type="project" value="InterPro"/>
</dbReference>
<evidence type="ECO:0000256" key="3">
    <source>
        <dbReference type="ARBA" id="ARBA00023295"/>
    </source>
</evidence>
<dbReference type="PROSITE" id="PS51257">
    <property type="entry name" value="PROKAR_LIPOPROTEIN"/>
    <property type="match status" value="1"/>
</dbReference>
<protein>
    <submittedName>
        <fullName evidence="5">Glycosyl hydrolase</fullName>
    </submittedName>
</protein>
<dbReference type="GO" id="GO:0004553">
    <property type="term" value="F:hydrolase activity, hydrolyzing O-glycosyl compounds"/>
    <property type="evidence" value="ECO:0007669"/>
    <property type="project" value="InterPro"/>
</dbReference>
<comment type="similarity">
    <text evidence="1">Belongs to the glycosyl hydrolase 8 (cellulase D) family.</text>
</comment>
<evidence type="ECO:0000256" key="4">
    <source>
        <dbReference type="SAM" id="MobiDB-lite"/>
    </source>
</evidence>
<gene>
    <name evidence="5" type="ORF">F6J89_31900</name>
</gene>
<sequence length="229" mass="25313">MMLRLTTLVINPPVLVNRAALAVLLALTGCVSMTPKSETSSNSPPPTEDAPVASSSSLAKLQVNSELLQQSWEVYRQQFIQADGRVIDYEASDRSTSEGQAYAMLRAVLINDPATFATTLNWAENNLRRRSAAGEPLDQLWAWKWGIDQAGNWGTIDENFASDADIDCITALILASRRWGRPEYLDLALKKLRDLWQFSTIEGQEGKNYLLPGPASAFVLPEGKIYLNP</sequence>
<dbReference type="InterPro" id="IPR012341">
    <property type="entry name" value="6hp_glycosidase-like_sf"/>
</dbReference>
<accession>A0A6B3NPC3</accession>
<evidence type="ECO:0000313" key="5">
    <source>
        <dbReference type="EMBL" id="NER32084.1"/>
    </source>
</evidence>
<proteinExistence type="inferred from homology"/>
<dbReference type="Pfam" id="PF01270">
    <property type="entry name" value="Glyco_hydro_8"/>
    <property type="match status" value="1"/>
</dbReference>